<reference evidence="2 3" key="1">
    <citation type="submission" date="2019-09" db="EMBL/GenBank/DDBJ databases">
        <title>Draft genome of the ectomycorrhizal ascomycete Sphaerosporella brunnea.</title>
        <authorList>
            <consortium name="DOE Joint Genome Institute"/>
            <person name="Benucci G.M."/>
            <person name="Marozzi G."/>
            <person name="Antonielli L."/>
            <person name="Sanchez S."/>
            <person name="Marco P."/>
            <person name="Wang X."/>
            <person name="Falini L.B."/>
            <person name="Barry K."/>
            <person name="Haridas S."/>
            <person name="Lipzen A."/>
            <person name="Labutti K."/>
            <person name="Grigoriev I.V."/>
            <person name="Murat C."/>
            <person name="Martin F."/>
            <person name="Albertini E."/>
            <person name="Donnini D."/>
            <person name="Bonito G."/>
        </authorList>
    </citation>
    <scope>NUCLEOTIDE SEQUENCE [LARGE SCALE GENOMIC DNA]</scope>
    <source>
        <strain evidence="2 3">Sb_GMNB300</strain>
    </source>
</reference>
<feature type="compositionally biased region" description="Polar residues" evidence="1">
    <location>
        <begin position="466"/>
        <end position="477"/>
    </location>
</feature>
<organism evidence="2 3">
    <name type="scientific">Sphaerosporella brunnea</name>
    <dbReference type="NCBI Taxonomy" id="1250544"/>
    <lineage>
        <taxon>Eukaryota</taxon>
        <taxon>Fungi</taxon>
        <taxon>Dikarya</taxon>
        <taxon>Ascomycota</taxon>
        <taxon>Pezizomycotina</taxon>
        <taxon>Pezizomycetes</taxon>
        <taxon>Pezizales</taxon>
        <taxon>Pyronemataceae</taxon>
        <taxon>Sphaerosporella</taxon>
    </lineage>
</organism>
<sequence length="1152" mass="128534">MLWLLPGINNIVSNTLDRMEKAFAYNSVYFLRVILDLQSLYIPMKPAPAVDAILTEDRILRIATVLSGRLAKKESDTTSLSRELQLRTLISALSLLHQLDVGKLNGDIYAKLLRDVTERDAENEARQAKGGPDSFRTGENEFLTRYACDLIRCLPNDFPVIGELNQEAIHFLFAAGFINQLEQQPSRKTISEIFARVTAPPSRWHKDMRHLYEGTVGAIFLHQLAESTHPSKNSQYADVLANEVSQTVIERLELQLQAFNPRRKASDSPHLSSWRDGTRSEISRWESQMFICGLLDLLSQLVCTFPRNEAIVRDAKALAFMLIRESGQRAFRYKAFEIMINSTLGVGEKEYYETMRNLEFEIEETSRPRGTPDTRTEEEILGTLSRVEQLKIEKREAMERCERKNVLSTGAAESMQRRLQGNAAEKTLAPFDEIVHISTPWTNEDARTASPVSSSIPSQVPTLSVAGQSWETVSSDSPTTTTPTHDQVMSAALPSPTDTACQSSISPTDTWQTVLSPSSSSSHYNEEESPVIPVSFPFMTHRKLPDAASEPDTVNYREMSQLFSAGLSLFEEPMDDSVSGSPTRHSFSRKPAATRHSYHSARDLPFRNAHNQSTETVESYVTDPANQTIAEQSPVSVYAEPPLSRHASSESKTSSLRRRARVRRTWSLQLDKPLPPVMSPEMTREAILAENAPEPVRAMPAAEPVGRSMSAMGVHDEMSRRSSTHGFRTPQMPRFTGFTPLPPIADNGVEYMSEPTGPAVDYEATPIETVYKLHSKDSCFATAVSSDTKHAVFLSPHSFQVFAIPTPEQTPQLKPRFHYRLGDWEGLKKSKVRWQYKAAAISDRYVVTITKERLQVHDLADECKVIYNDAIRGWEYTCVSIAANKLAVGLSRSVRGGETIGLLRLYRLNATTFDGHRYERFGKDLHLPIHPQHPQDAPHLINLSKDGTHLTCATPRCGYYFAWDISHVAAPRHLSTSQLRKISGRDAERLTSITLFPDKRHMLCTTTAAAAGKQNEILAAGCFTEAMYPGISGTPSQRQLRQITSFRITASAISPNGEACAFLSKNGTVWITPLVLLDGDDNLTSFATGMAKERLLAGLEDRPIALAFSPRGERLVGVDRKGKLLVVGFPLRPEAPDLSPPWLRKTEVGGYY</sequence>
<dbReference type="Proteomes" id="UP000326924">
    <property type="component" value="Unassembled WGS sequence"/>
</dbReference>
<dbReference type="InParanoid" id="A0A5J5F316"/>
<accession>A0A5J5F316</accession>
<feature type="region of interest" description="Disordered" evidence="1">
    <location>
        <begin position="634"/>
        <end position="660"/>
    </location>
</feature>
<protein>
    <submittedName>
        <fullName evidence="2">Uncharacterized protein</fullName>
    </submittedName>
</protein>
<feature type="compositionally biased region" description="Polar residues" evidence="1">
    <location>
        <begin position="496"/>
        <end position="515"/>
    </location>
</feature>
<comment type="caution">
    <text evidence="2">The sequence shown here is derived from an EMBL/GenBank/DDBJ whole genome shotgun (WGS) entry which is preliminary data.</text>
</comment>
<evidence type="ECO:0000256" key="1">
    <source>
        <dbReference type="SAM" id="MobiDB-lite"/>
    </source>
</evidence>
<name>A0A5J5F316_9PEZI</name>
<dbReference type="SUPFAM" id="SSF50998">
    <property type="entry name" value="Quinoprotein alcohol dehydrogenase-like"/>
    <property type="match status" value="1"/>
</dbReference>
<gene>
    <name evidence="2" type="ORF">FN846DRAFT_898034</name>
</gene>
<dbReference type="EMBL" id="VXIS01000046">
    <property type="protein sequence ID" value="KAA8910447.1"/>
    <property type="molecule type" value="Genomic_DNA"/>
</dbReference>
<dbReference type="InterPro" id="IPR015943">
    <property type="entry name" value="WD40/YVTN_repeat-like_dom_sf"/>
</dbReference>
<keyword evidence="3" id="KW-1185">Reference proteome</keyword>
<dbReference type="Gene3D" id="2.130.10.10">
    <property type="entry name" value="YVTN repeat-like/Quinoprotein amine dehydrogenase"/>
    <property type="match status" value="1"/>
</dbReference>
<dbReference type="OrthoDB" id="5324744at2759"/>
<feature type="region of interest" description="Disordered" evidence="1">
    <location>
        <begin position="466"/>
        <end position="527"/>
    </location>
</feature>
<proteinExistence type="predicted"/>
<dbReference type="InterPro" id="IPR011047">
    <property type="entry name" value="Quinoprotein_ADH-like_sf"/>
</dbReference>
<evidence type="ECO:0000313" key="2">
    <source>
        <dbReference type="EMBL" id="KAA8910447.1"/>
    </source>
</evidence>
<feature type="region of interest" description="Disordered" evidence="1">
    <location>
        <begin position="574"/>
        <end position="599"/>
    </location>
</feature>
<feature type="compositionally biased region" description="Basic residues" evidence="1">
    <location>
        <begin position="586"/>
        <end position="599"/>
    </location>
</feature>
<dbReference type="AlphaFoldDB" id="A0A5J5F316"/>
<evidence type="ECO:0000313" key="3">
    <source>
        <dbReference type="Proteomes" id="UP000326924"/>
    </source>
</evidence>